<accession>A0A1I1CLY9</accession>
<dbReference type="EMBL" id="FOKG01000033">
    <property type="protein sequence ID" value="SFB63056.1"/>
    <property type="molecule type" value="Genomic_DNA"/>
</dbReference>
<evidence type="ECO:0000313" key="1">
    <source>
        <dbReference type="EMBL" id="SFB63056.1"/>
    </source>
</evidence>
<dbReference type="InterPro" id="IPR011010">
    <property type="entry name" value="DNA_brk_join_enz"/>
</dbReference>
<gene>
    <name evidence="1" type="ORF">SAMN05216266_1339</name>
</gene>
<name>A0A1I1CLY9_9PSEU</name>
<dbReference type="Proteomes" id="UP000243799">
    <property type="component" value="Unassembled WGS sequence"/>
</dbReference>
<dbReference type="AlphaFoldDB" id="A0A1I1CLY9"/>
<organism evidence="1 2">
    <name type="scientific">Amycolatopsis marina</name>
    <dbReference type="NCBI Taxonomy" id="490629"/>
    <lineage>
        <taxon>Bacteria</taxon>
        <taxon>Bacillati</taxon>
        <taxon>Actinomycetota</taxon>
        <taxon>Actinomycetes</taxon>
        <taxon>Pseudonocardiales</taxon>
        <taxon>Pseudonocardiaceae</taxon>
        <taxon>Amycolatopsis</taxon>
    </lineage>
</organism>
<dbReference type="STRING" id="490629.SAMN05216266_1339"/>
<dbReference type="RefSeq" id="WP_143101970.1">
    <property type="nucleotide sequence ID" value="NZ_FOKG01000033.1"/>
</dbReference>
<evidence type="ECO:0000313" key="2">
    <source>
        <dbReference type="Proteomes" id="UP000243799"/>
    </source>
</evidence>
<dbReference type="SUPFAM" id="SSF56349">
    <property type="entry name" value="DNA breaking-rejoining enzymes"/>
    <property type="match status" value="1"/>
</dbReference>
<dbReference type="GO" id="GO:0003677">
    <property type="term" value="F:DNA binding"/>
    <property type="evidence" value="ECO:0007669"/>
    <property type="project" value="InterPro"/>
</dbReference>
<keyword evidence="2" id="KW-1185">Reference proteome</keyword>
<dbReference type="OrthoDB" id="3216692at2"/>
<sequence>MTPPPCQRCGATENYYSAGLCARCHRFSPLTIDSCEDCYAWGATRTRKWLCQGCHAWRQRRPLGDCVACGRRVALDPNWGACRLCWRQADLVGTDDLAAAIRHGHQLFFADLFRSRAGRATRPGPPGLRPGPTARFAATGAPPRKVLQWTIFDAMRTNTTTTPRPCTRCGQRPVKTAQSDFCYPCQPGGPGIAPPCRKCGSTSDYYTAGLCVRCHRFPPLTVDSCPDCHAWGTRRGNAWLCEGCRGWRRHHPSRADCVICARMSHVNANGLCRLCRKQALWLPSSTHADQAEHIWRWGHQLYFADMFTGLGVRAARAAAADQRRRQRPRPLPARCPIRHQQLVAFILPRDLHAGNARGFPAPSDPGLAAYLDECVTEHAARHGWDSKVATRTRTGLHILLGLQDTPGAAINASDVATLSVIDGPVRPILDVLAAHGFLHDDRVPTIERWFTAKTIGLPDEMVTDLRWWFDVMRHGHTSPPRSIPRAARTIQAKLRWALPALQTWAVRGHEHLREITRDDVLAILPTSGTPRHTMLQGLRSIFRLLKVHKRVFVNPTARIPLGRGPGRVPLPTPVDDIREALYSEDTTRAAIAALVAFHALSSQQLRNLQLTDVHDGHLQAGDRTIPLASPVRQRLSAYLDYRSARWPATANPHLFIHYRSANHTRPVQIEWLAHRLGLSTQALREDRILHEVHATRGDIRRLCDLFGLSVGGAERYTVVLDPPDLPTSDRHA</sequence>
<proteinExistence type="predicted"/>
<protein>
    <submittedName>
        <fullName evidence="1">Uncharacterized protein</fullName>
    </submittedName>
</protein>
<reference evidence="2" key="1">
    <citation type="submission" date="2016-10" db="EMBL/GenBank/DDBJ databases">
        <authorList>
            <person name="Varghese N."/>
            <person name="Submissions S."/>
        </authorList>
    </citation>
    <scope>NUCLEOTIDE SEQUENCE [LARGE SCALE GENOMIC DNA]</scope>
    <source>
        <strain evidence="2">CGMCC 4.3568</strain>
    </source>
</reference>